<dbReference type="GO" id="GO:0005912">
    <property type="term" value="C:adherens junction"/>
    <property type="evidence" value="ECO:0007669"/>
    <property type="project" value="TreeGrafter"/>
</dbReference>
<dbReference type="Gene3D" id="1.20.120.230">
    <property type="entry name" value="Alpha-catenin/vinculin-like"/>
    <property type="match status" value="2"/>
</dbReference>
<evidence type="ECO:0000313" key="6">
    <source>
        <dbReference type="Proteomes" id="UP000319801"/>
    </source>
</evidence>
<evidence type="ECO:0000256" key="4">
    <source>
        <dbReference type="SAM" id="MobiDB-lite"/>
    </source>
</evidence>
<sequence>MAFLLEDSLIKSSWIEQVVAPIAAHICYTLLSEADDTTGCFIQLETSARAVAKASRNMTDVALRVMAESDDEVMRSEMGLLLEPLMISGQHVLLATQKISIQPEVREHREELVEATQNLLLWVVKVLSVDDDATVRKITTAAHWLLDCLKSVGDATDMPSLLKAFQMFSKALLLLHDLITNRVGDLRDHKQKDGVKTSVKILKRSVSMLHTATHTSLKHPTSQVAQKSKKYILQLVTSTVHNLILTLESSCLSRSTSSCGYYADRRMRVLRLLSDPESNWFKDRNFDVVVRDLVFHCMGVANCSQKETRSCLTAKCKLVLELWSEMRQSTCTDGQDAEDFHEKLRVSFIIQIHELDEAVVEATLHQVTDTFVTTSGPIEQLVNSVRNHFEAELGDGLDLDPIHTSFQTFVSFADRMTQVSRFVSALASDEKSLQSVENAVSSLVRIKDGLVPLLPELEGDSVQYHGALHKLFTFHQKWQEETEHLLNSLCDVINVKNFVEISVKKIKCDSNQCAEASKSNDLHILSKHLRLLMGRMSQVLQCVRRCVDKSDDPIYRNGLLVLVKQAEKSLAEVTVYATEIFNTNFQEEAFLSTITVAIKNVEDLSRNKTLMCYTEPGRQRSTGVPVFSSMDPSLIYTSLFLKQEAERWDVQTNQIVQVTREMADKIYDMTRYLKKKGPIQSKEDFVSSAKELISSCQTVTLFVKVIAEHCLDQHSTKELCIIAERIVTITNQLTIISSVNAVTPACKSSDEILVKNAQNLLQTVIQGVRAAETACIKHRTQEQLNPETDDLGLRKTSQHQPTPSLAPPINVLERYK</sequence>
<gene>
    <name evidence="5" type="ORF">Baya_15499</name>
</gene>
<dbReference type="Proteomes" id="UP000319801">
    <property type="component" value="Unassembled WGS sequence"/>
</dbReference>
<name>A0A556VBS4_BAGYA</name>
<dbReference type="GO" id="GO:0051015">
    <property type="term" value="F:actin filament binding"/>
    <property type="evidence" value="ECO:0007669"/>
    <property type="project" value="InterPro"/>
</dbReference>
<keyword evidence="3" id="KW-0963">Cytoplasm</keyword>
<dbReference type="EMBL" id="VCAZ01000217">
    <property type="protein sequence ID" value="TTI76915.1"/>
    <property type="molecule type" value="Genomic_DNA"/>
</dbReference>
<organism evidence="5 6">
    <name type="scientific">Bagarius yarrelli</name>
    <name type="common">Goonch</name>
    <name type="synonym">Bagrus yarrelli</name>
    <dbReference type="NCBI Taxonomy" id="175774"/>
    <lineage>
        <taxon>Eukaryota</taxon>
        <taxon>Metazoa</taxon>
        <taxon>Chordata</taxon>
        <taxon>Craniata</taxon>
        <taxon>Vertebrata</taxon>
        <taxon>Euteleostomi</taxon>
        <taxon>Actinopterygii</taxon>
        <taxon>Neopterygii</taxon>
        <taxon>Teleostei</taxon>
        <taxon>Ostariophysi</taxon>
        <taxon>Siluriformes</taxon>
        <taxon>Sisoridae</taxon>
        <taxon>Sisorinae</taxon>
        <taxon>Bagarius</taxon>
    </lineage>
</organism>
<comment type="similarity">
    <text evidence="2">Belongs to the vinculin/alpha-catenin family.</text>
</comment>
<dbReference type="Gene3D" id="1.20.120.810">
    <property type="entry name" value="Vinculin, Vh2 four-helix bundle"/>
    <property type="match status" value="2"/>
</dbReference>
<dbReference type="GO" id="GO:0008013">
    <property type="term" value="F:beta-catenin binding"/>
    <property type="evidence" value="ECO:0007669"/>
    <property type="project" value="TreeGrafter"/>
</dbReference>
<comment type="caution">
    <text evidence="5">The sequence shown here is derived from an EMBL/GenBank/DDBJ whole genome shotgun (WGS) entry which is preliminary data.</text>
</comment>
<protein>
    <submittedName>
        <fullName evidence="5">Catenin alpha-2</fullName>
    </submittedName>
</protein>
<dbReference type="PANTHER" id="PTHR18914:SF30">
    <property type="entry name" value="VINCULIN_ALPHA-CATENIN FAMILY MEMBER 1"/>
    <property type="match status" value="1"/>
</dbReference>
<dbReference type="GO" id="GO:0016477">
    <property type="term" value="P:cell migration"/>
    <property type="evidence" value="ECO:0007669"/>
    <property type="project" value="TreeGrafter"/>
</dbReference>
<dbReference type="GO" id="GO:0005737">
    <property type="term" value="C:cytoplasm"/>
    <property type="evidence" value="ECO:0007669"/>
    <property type="project" value="UniProtKB-SubCell"/>
</dbReference>
<evidence type="ECO:0000313" key="5">
    <source>
        <dbReference type="EMBL" id="TTI76915.1"/>
    </source>
</evidence>
<dbReference type="InterPro" id="IPR006077">
    <property type="entry name" value="Vinculin/catenin"/>
</dbReference>
<dbReference type="GO" id="GO:0098609">
    <property type="term" value="P:cell-cell adhesion"/>
    <property type="evidence" value="ECO:0007669"/>
    <property type="project" value="TreeGrafter"/>
</dbReference>
<dbReference type="GO" id="GO:0016342">
    <property type="term" value="C:catenin complex"/>
    <property type="evidence" value="ECO:0007669"/>
    <property type="project" value="TreeGrafter"/>
</dbReference>
<evidence type="ECO:0000256" key="1">
    <source>
        <dbReference type="ARBA" id="ARBA00004496"/>
    </source>
</evidence>
<dbReference type="SUPFAM" id="SSF47220">
    <property type="entry name" value="alpha-catenin/vinculin-like"/>
    <property type="match status" value="2"/>
</dbReference>
<accession>A0A556VBS4</accession>
<dbReference type="OrthoDB" id="29742at2759"/>
<dbReference type="PANTHER" id="PTHR18914">
    <property type="entry name" value="ALPHA CATENIN"/>
    <property type="match status" value="1"/>
</dbReference>
<evidence type="ECO:0000256" key="3">
    <source>
        <dbReference type="ARBA" id="ARBA00022490"/>
    </source>
</evidence>
<reference evidence="5 6" key="1">
    <citation type="journal article" date="2019" name="Genome Biol. Evol.">
        <title>Whole-Genome Sequencing of the Giant Devil Catfish, Bagarius yarrelli.</title>
        <authorList>
            <person name="Jiang W."/>
            <person name="Lv Y."/>
            <person name="Cheng L."/>
            <person name="Yang K."/>
            <person name="Chao B."/>
            <person name="Wang X."/>
            <person name="Li Y."/>
            <person name="Pan X."/>
            <person name="You X."/>
            <person name="Zhang Y."/>
            <person name="Yang J."/>
            <person name="Li J."/>
            <person name="Zhang X."/>
            <person name="Liu S."/>
            <person name="Sun C."/>
            <person name="Yang J."/>
            <person name="Shi Q."/>
        </authorList>
    </citation>
    <scope>NUCLEOTIDE SEQUENCE [LARGE SCALE GENOMIC DNA]</scope>
    <source>
        <strain evidence="5">JWS20170419001</strain>
        <tissue evidence="5">Muscle</tissue>
    </source>
</reference>
<comment type="subcellular location">
    <subcellularLocation>
        <location evidence="1">Cytoplasm</location>
    </subcellularLocation>
</comment>
<dbReference type="InterPro" id="IPR036723">
    <property type="entry name" value="Alpha-catenin/vinculin-like_sf"/>
</dbReference>
<dbReference type="Pfam" id="PF01044">
    <property type="entry name" value="Vinculin"/>
    <property type="match status" value="2"/>
</dbReference>
<feature type="region of interest" description="Disordered" evidence="4">
    <location>
        <begin position="786"/>
        <end position="810"/>
    </location>
</feature>
<proteinExistence type="inferred from homology"/>
<dbReference type="AlphaFoldDB" id="A0A556VBS4"/>
<evidence type="ECO:0000256" key="2">
    <source>
        <dbReference type="ARBA" id="ARBA00008376"/>
    </source>
</evidence>
<keyword evidence="6" id="KW-1185">Reference proteome</keyword>